<dbReference type="PIRSF" id="PIRSF016184">
    <property type="entry name" value="PhzC_PhzF"/>
    <property type="match status" value="1"/>
</dbReference>
<name>A0A0J5L4G0_PLUGE</name>
<accession>A0A0J5L4G0</accession>
<dbReference type="GO" id="GO:0005737">
    <property type="term" value="C:cytoplasm"/>
    <property type="evidence" value="ECO:0007669"/>
    <property type="project" value="TreeGrafter"/>
</dbReference>
<dbReference type="AlphaFoldDB" id="A0A0J5L4G0"/>
<dbReference type="InterPro" id="IPR003719">
    <property type="entry name" value="Phenazine_PhzF-like"/>
</dbReference>
<dbReference type="PANTHER" id="PTHR13774">
    <property type="entry name" value="PHENAZINE BIOSYNTHESIS PROTEIN"/>
    <property type="match status" value="1"/>
</dbReference>
<dbReference type="GO" id="GO:0016853">
    <property type="term" value="F:isomerase activity"/>
    <property type="evidence" value="ECO:0007669"/>
    <property type="project" value="UniProtKB-KW"/>
</dbReference>
<comment type="similarity">
    <text evidence="1">Belongs to the PhzF family.</text>
</comment>
<dbReference type="Gene3D" id="3.10.310.10">
    <property type="entry name" value="Diaminopimelate Epimerase, Chain A, domain 1"/>
    <property type="match status" value="2"/>
</dbReference>
<evidence type="ECO:0000256" key="2">
    <source>
        <dbReference type="ARBA" id="ARBA00023235"/>
    </source>
</evidence>
<evidence type="ECO:0000313" key="5">
    <source>
        <dbReference type="Proteomes" id="UP000036196"/>
    </source>
</evidence>
<dbReference type="NCBIfam" id="TIGR00654">
    <property type="entry name" value="PhzF_family"/>
    <property type="match status" value="1"/>
</dbReference>
<keyword evidence="2 4" id="KW-0413">Isomerase</keyword>
<gene>
    <name evidence="4" type="ORF">ABW06_12910</name>
</gene>
<dbReference type="Proteomes" id="UP000036196">
    <property type="component" value="Unassembled WGS sequence"/>
</dbReference>
<feature type="active site" evidence="3">
    <location>
        <position position="48"/>
    </location>
</feature>
<reference evidence="4 5" key="1">
    <citation type="submission" date="2015-05" db="EMBL/GenBank/DDBJ databases">
        <title>Genome sequences of Pluralibacter gergoviae.</title>
        <authorList>
            <person name="Greninger A.L."/>
            <person name="Miller S."/>
        </authorList>
    </citation>
    <scope>NUCLEOTIDE SEQUENCE [LARGE SCALE GENOMIC DNA]</scope>
    <source>
        <strain evidence="4 5">JS81F13</strain>
    </source>
</reference>
<dbReference type="STRING" id="61647.LG71_16750"/>
<protein>
    <submittedName>
        <fullName evidence="4">Isomerase</fullName>
    </submittedName>
</protein>
<proteinExistence type="inferred from homology"/>
<evidence type="ECO:0000256" key="1">
    <source>
        <dbReference type="ARBA" id="ARBA00008270"/>
    </source>
</evidence>
<evidence type="ECO:0000256" key="3">
    <source>
        <dbReference type="PIRSR" id="PIRSR016184-1"/>
    </source>
</evidence>
<keyword evidence="5" id="KW-1185">Reference proteome</keyword>
<dbReference type="eggNOG" id="COG0384">
    <property type="taxonomic scope" value="Bacteria"/>
</dbReference>
<evidence type="ECO:0000313" key="4">
    <source>
        <dbReference type="EMBL" id="KMK13204.1"/>
    </source>
</evidence>
<organism evidence="4 5">
    <name type="scientific">Pluralibacter gergoviae</name>
    <name type="common">Enterobacter gergoviae</name>
    <dbReference type="NCBI Taxonomy" id="61647"/>
    <lineage>
        <taxon>Bacteria</taxon>
        <taxon>Pseudomonadati</taxon>
        <taxon>Pseudomonadota</taxon>
        <taxon>Gammaproteobacteria</taxon>
        <taxon>Enterobacterales</taxon>
        <taxon>Enterobacteriaceae</taxon>
        <taxon>Pluralibacter</taxon>
    </lineage>
</organism>
<dbReference type="SUPFAM" id="SSF54506">
    <property type="entry name" value="Diaminopimelate epimerase-like"/>
    <property type="match status" value="1"/>
</dbReference>
<comment type="caution">
    <text evidence="4">The sequence shown here is derived from an EMBL/GenBank/DDBJ whole genome shotgun (WGS) entry which is preliminary data.</text>
</comment>
<dbReference type="Pfam" id="PF02567">
    <property type="entry name" value="PhzC-PhzF"/>
    <property type="match status" value="1"/>
</dbReference>
<dbReference type="RefSeq" id="WP_048279146.1">
    <property type="nucleotide sequence ID" value="NZ_LDZF01000012.1"/>
</dbReference>
<sequence>MAHAIPIWLVDAFSDRNFGGNPAAVCELAQWLPDERLLAMAREHNQSETAFFVRDAAVIGLRWFTTRGEVNLCGHATLATAHVLFRHLDYPEPAIRFTTASGTLRVSREGEWLTLDFPAGDSVEQTPPGAMLDALGIRRYLAARKGRAWLIELADARQVADLAPDIHRMIPGEHKVTVTAKGEGKYDFVSRFFSPGEAVWEDPVTGSAHTMLIPYWSEKLGRNSLLARQISFRGGDVRCELNNDRVLMAGQATTWMTGTILPCH</sequence>
<dbReference type="PANTHER" id="PTHR13774:SF17">
    <property type="entry name" value="PHENAZINE BIOSYNTHESIS-LIKE DOMAIN-CONTAINING PROTEIN"/>
    <property type="match status" value="1"/>
</dbReference>
<dbReference type="EMBL" id="LDZF01000012">
    <property type="protein sequence ID" value="KMK13204.1"/>
    <property type="molecule type" value="Genomic_DNA"/>
</dbReference>
<dbReference type="PATRIC" id="fig|61647.15.peg.728"/>